<dbReference type="SUPFAM" id="SSF53850">
    <property type="entry name" value="Periplasmic binding protein-like II"/>
    <property type="match status" value="1"/>
</dbReference>
<dbReference type="PATRIC" id="fig|82380.11.peg.1048"/>
<evidence type="ECO:0000256" key="2">
    <source>
        <dbReference type="ARBA" id="ARBA00022448"/>
    </source>
</evidence>
<reference evidence="5 6" key="1">
    <citation type="submission" date="2015-02" db="EMBL/GenBank/DDBJ databases">
        <title>Draft genome sequences of ten Microbacterium spp. with emphasis on heavy metal contaminated environments.</title>
        <authorList>
            <person name="Corretto E."/>
        </authorList>
    </citation>
    <scope>NUCLEOTIDE SEQUENCE [LARGE SCALE GENOMIC DNA]</scope>
    <source>
        <strain evidence="5 6">BEL4b</strain>
    </source>
</reference>
<dbReference type="Pfam" id="PF01547">
    <property type="entry name" value="SBP_bac_1"/>
    <property type="match status" value="1"/>
</dbReference>
<dbReference type="Proteomes" id="UP000033640">
    <property type="component" value="Unassembled WGS sequence"/>
</dbReference>
<evidence type="ECO:0000256" key="4">
    <source>
        <dbReference type="SAM" id="SignalP"/>
    </source>
</evidence>
<dbReference type="GO" id="GO:0015768">
    <property type="term" value="P:maltose transport"/>
    <property type="evidence" value="ECO:0007669"/>
    <property type="project" value="TreeGrafter"/>
</dbReference>
<dbReference type="OrthoDB" id="3495561at2"/>
<feature type="signal peptide" evidence="4">
    <location>
        <begin position="1"/>
        <end position="22"/>
    </location>
</feature>
<dbReference type="GO" id="GO:0042956">
    <property type="term" value="P:maltodextrin transmembrane transport"/>
    <property type="evidence" value="ECO:0007669"/>
    <property type="project" value="TreeGrafter"/>
</dbReference>
<keyword evidence="3 4" id="KW-0732">Signal</keyword>
<accession>A0A0F0LAP4</accession>
<sequence>MKKVRAIALIGAVALVATGCSAGGGGEASADGTGPIDIWLSNNEQELAWGTAVVEAWNADHPDQKVNAQEIPAGSSSEEAITAAITAGTAPCLVYNVAPAAVSGWVKQGGLVDLSTMDGGSDYITERSGDVESYATDGSFYQLPWKSNPVMVMYNKALFQAAGIDPENPQMNTYDAFLDGSRKIVESGVQSAIWPAPTSEFYQPWFDFYPLYLAETDGTMLVEDGKTTVDSDAGREVAEFWKTFYDEKLSPNEASTDDAMSAGTTAMQLAGPWAIPSYADTVDVGFMPVPTSDGRENPITFADSKSVSMFTACKNQGTAWDFLQFSTSVDNDGALLEATGQMPMRTDLTGTYADYFSANPNYVAFAEQAEATADVPSIPNSVEAWQAFRDEYSAAVIFDKESIDDFLSTATSKIDALVAE</sequence>
<dbReference type="PROSITE" id="PS51257">
    <property type="entry name" value="PROKAR_LIPOPROTEIN"/>
    <property type="match status" value="1"/>
</dbReference>
<dbReference type="InterPro" id="IPR006059">
    <property type="entry name" value="SBP"/>
</dbReference>
<evidence type="ECO:0000256" key="3">
    <source>
        <dbReference type="ARBA" id="ARBA00022729"/>
    </source>
</evidence>
<organism evidence="5 6">
    <name type="scientific">Microbacterium oxydans</name>
    <dbReference type="NCBI Taxonomy" id="82380"/>
    <lineage>
        <taxon>Bacteria</taxon>
        <taxon>Bacillati</taxon>
        <taxon>Actinomycetota</taxon>
        <taxon>Actinomycetes</taxon>
        <taxon>Micrococcales</taxon>
        <taxon>Microbacteriaceae</taxon>
        <taxon>Microbacterium</taxon>
    </lineage>
</organism>
<comment type="similarity">
    <text evidence="1">Belongs to the bacterial solute-binding protein 1 family.</text>
</comment>
<dbReference type="EMBL" id="JYIW01000020">
    <property type="protein sequence ID" value="KJL30267.1"/>
    <property type="molecule type" value="Genomic_DNA"/>
</dbReference>
<dbReference type="AlphaFoldDB" id="A0A0F0LAP4"/>
<gene>
    <name evidence="5" type="primary">mdxE</name>
    <name evidence="5" type="ORF">RS83_01017</name>
</gene>
<evidence type="ECO:0000313" key="5">
    <source>
        <dbReference type="EMBL" id="KJL30267.1"/>
    </source>
</evidence>
<evidence type="ECO:0000256" key="1">
    <source>
        <dbReference type="ARBA" id="ARBA00008520"/>
    </source>
</evidence>
<dbReference type="PANTHER" id="PTHR30061">
    <property type="entry name" value="MALTOSE-BINDING PERIPLASMIC PROTEIN"/>
    <property type="match status" value="1"/>
</dbReference>
<dbReference type="RefSeq" id="WP_045278431.1">
    <property type="nucleotide sequence ID" value="NZ_CAKKLT010000061.1"/>
</dbReference>
<dbReference type="GO" id="GO:0055052">
    <property type="term" value="C:ATP-binding cassette (ABC) transporter complex, substrate-binding subunit-containing"/>
    <property type="evidence" value="ECO:0007669"/>
    <property type="project" value="TreeGrafter"/>
</dbReference>
<comment type="caution">
    <text evidence="5">The sequence shown here is derived from an EMBL/GenBank/DDBJ whole genome shotgun (WGS) entry which is preliminary data.</text>
</comment>
<keyword evidence="2" id="KW-0813">Transport</keyword>
<dbReference type="GO" id="GO:1901982">
    <property type="term" value="F:maltose binding"/>
    <property type="evidence" value="ECO:0007669"/>
    <property type="project" value="TreeGrafter"/>
</dbReference>
<evidence type="ECO:0000313" key="6">
    <source>
        <dbReference type="Proteomes" id="UP000033640"/>
    </source>
</evidence>
<name>A0A0F0LAP4_9MICO</name>
<feature type="chain" id="PRO_5038489635" evidence="4">
    <location>
        <begin position="23"/>
        <end position="420"/>
    </location>
</feature>
<dbReference type="PANTHER" id="PTHR30061:SF50">
    <property type="entry name" value="MALTOSE_MALTODEXTRIN-BINDING PERIPLASMIC PROTEIN"/>
    <property type="match status" value="1"/>
</dbReference>
<dbReference type="Gene3D" id="3.40.190.10">
    <property type="entry name" value="Periplasmic binding protein-like II"/>
    <property type="match status" value="2"/>
</dbReference>
<proteinExistence type="inferred from homology"/>
<protein>
    <submittedName>
        <fullName evidence="5">Maltodextrin-binding protein MdxE</fullName>
    </submittedName>
</protein>